<dbReference type="PANTHER" id="PTHR33303">
    <property type="entry name" value="CYTOPLASMIC PROTEIN-RELATED"/>
    <property type="match status" value="1"/>
</dbReference>
<dbReference type="PANTHER" id="PTHR33303:SF2">
    <property type="entry name" value="COA-BINDING DOMAIN-CONTAINING PROTEIN"/>
    <property type="match status" value="1"/>
</dbReference>
<name>A0A5B8MUN8_9CHLO</name>
<dbReference type="EMBL" id="CP031042">
    <property type="protein sequence ID" value="QDZ23120.1"/>
    <property type="molecule type" value="Genomic_DNA"/>
</dbReference>
<dbReference type="AlphaFoldDB" id="A0A5B8MUN8"/>
<dbReference type="Pfam" id="PF13380">
    <property type="entry name" value="CoA_binding_2"/>
    <property type="match status" value="1"/>
</dbReference>
<dbReference type="Proteomes" id="UP000316726">
    <property type="component" value="Chromosome 9"/>
</dbReference>
<dbReference type="InterPro" id="IPR003781">
    <property type="entry name" value="CoA-bd"/>
</dbReference>
<dbReference type="InterPro" id="IPR036291">
    <property type="entry name" value="NAD(P)-bd_dom_sf"/>
</dbReference>
<protein>
    <submittedName>
        <fullName evidence="2">NAD(P)-binding protein</fullName>
    </submittedName>
</protein>
<evidence type="ECO:0000313" key="2">
    <source>
        <dbReference type="EMBL" id="QDZ23120.1"/>
    </source>
</evidence>
<gene>
    <name evidence="2" type="ORF">A3770_09p56380</name>
</gene>
<dbReference type="SMART" id="SM00881">
    <property type="entry name" value="CoA_binding"/>
    <property type="match status" value="1"/>
</dbReference>
<evidence type="ECO:0000313" key="3">
    <source>
        <dbReference type="Proteomes" id="UP000316726"/>
    </source>
</evidence>
<organism evidence="2 3">
    <name type="scientific">Chloropicon primus</name>
    <dbReference type="NCBI Taxonomy" id="1764295"/>
    <lineage>
        <taxon>Eukaryota</taxon>
        <taxon>Viridiplantae</taxon>
        <taxon>Chlorophyta</taxon>
        <taxon>Chloropicophyceae</taxon>
        <taxon>Chloropicales</taxon>
        <taxon>Chloropicaceae</taxon>
        <taxon>Chloropicon</taxon>
    </lineage>
</organism>
<dbReference type="SUPFAM" id="SSF51735">
    <property type="entry name" value="NAD(P)-binding Rossmann-fold domains"/>
    <property type="match status" value="1"/>
</dbReference>
<sequence length="153" mass="17222">MSASYRGNLLSERQALEVARAAKRVAVLGIKTADKSSQASYYVPEYLQSQGVEVVPVPVYYPEVKEILGERVYRTVSEVPSSSSLCIVDVFRRPKDLHQHLEDLLQAKPKCVWLQSGISDRDFEEELAKNGIKVVSSRCLLMDHQRAVRQSSL</sequence>
<reference evidence="2 3" key="1">
    <citation type="submission" date="2018-07" db="EMBL/GenBank/DDBJ databases">
        <title>The complete nuclear genome of the prasinophyte Chloropicon primus (CCMP1205).</title>
        <authorList>
            <person name="Pombert J.-F."/>
            <person name="Otis C."/>
            <person name="Turmel M."/>
            <person name="Lemieux C."/>
        </authorList>
    </citation>
    <scope>NUCLEOTIDE SEQUENCE [LARGE SCALE GENOMIC DNA]</scope>
    <source>
        <strain evidence="2 3">CCMP1205</strain>
    </source>
</reference>
<dbReference type="OrthoDB" id="505269at2759"/>
<dbReference type="STRING" id="1764295.A0A5B8MUN8"/>
<proteinExistence type="predicted"/>
<evidence type="ECO:0000259" key="1">
    <source>
        <dbReference type="SMART" id="SM00881"/>
    </source>
</evidence>
<dbReference type="Gene3D" id="3.40.50.720">
    <property type="entry name" value="NAD(P)-binding Rossmann-like Domain"/>
    <property type="match status" value="1"/>
</dbReference>
<keyword evidence="3" id="KW-1185">Reference proteome</keyword>
<feature type="domain" description="CoA-binding" evidence="1">
    <location>
        <begin position="19"/>
        <end position="118"/>
    </location>
</feature>
<accession>A0A5B8MUN8</accession>